<proteinExistence type="predicted"/>
<keyword evidence="2" id="KW-1185">Reference proteome</keyword>
<dbReference type="AlphaFoldDB" id="A0A835L1K6"/>
<dbReference type="EMBL" id="JACKWZ010000170">
    <property type="protein sequence ID" value="KAF9413079.1"/>
    <property type="molecule type" value="Genomic_DNA"/>
</dbReference>
<dbReference type="Proteomes" id="UP000648187">
    <property type="component" value="Unassembled WGS sequence"/>
</dbReference>
<comment type="caution">
    <text evidence="1">The sequence shown here is derived from an EMBL/GenBank/DDBJ whole genome shotgun (WGS) entry which is preliminary data.</text>
</comment>
<organism evidence="1 2">
    <name type="scientific">Spodoptera exigua</name>
    <name type="common">Beet armyworm</name>
    <name type="synonym">Noctua fulgens</name>
    <dbReference type="NCBI Taxonomy" id="7107"/>
    <lineage>
        <taxon>Eukaryota</taxon>
        <taxon>Metazoa</taxon>
        <taxon>Ecdysozoa</taxon>
        <taxon>Arthropoda</taxon>
        <taxon>Hexapoda</taxon>
        <taxon>Insecta</taxon>
        <taxon>Pterygota</taxon>
        <taxon>Neoptera</taxon>
        <taxon>Endopterygota</taxon>
        <taxon>Lepidoptera</taxon>
        <taxon>Glossata</taxon>
        <taxon>Ditrysia</taxon>
        <taxon>Noctuoidea</taxon>
        <taxon>Noctuidae</taxon>
        <taxon>Amphipyrinae</taxon>
        <taxon>Spodoptera</taxon>
    </lineage>
</organism>
<sequence length="566" mass="60761">MGKQYKESEEQDRLAQHVRGAAAGVSAGADAGGVRHEVRQLALLVQPREHGVVRPARKHRHVVPTVRLRVQWYVYSLEGPRMSCPRLEYPLYAMTCAWSAVTTMSESSSESSSAARATALSISSVSSSASSAKLSCYLYNLSPYQQTEINETESKLKVKRPSRMCTSWCAMSGQRAGSWPSSLTLASFSQCRLATLAYTPAGDALELTGVAAVCEGPLSDGLHVLRGVGGRVAVPARHGGRQPERALVGFYATQMNLLHQENLKYSSRESGLRNPWNPCVAGTSTGELCLLAGVSTPLAEQCPRGRECGHGHAVAQEHDHVACFLDALFALQPGFDSCLRLIVPVASLGLASSRRRRTSGRVSARRVVAVGGGHAGGPTCLLNMAFLLHLCVTCACAAAIRNLCLQTASFSSSRTYLGIHNRIKYIRYISEMYNHLRLKKVNRIETASSRTGWPSTCVAPLQACLPGPMQAAYAMRCGSWLCSYSPVNMEWCGPRANTATSSPPCVPKVPRMSLPRGAYPLYAMTCAWSAVTTMSESSSESSSAARATALSISSVSSSASSAKLSW</sequence>
<gene>
    <name evidence="1" type="ORF">HW555_008599</name>
</gene>
<reference evidence="1" key="1">
    <citation type="submission" date="2020-08" db="EMBL/GenBank/DDBJ databases">
        <title>Spodoptera exigua strain:BAW_Kor-Di-RS1 Genome sequencing and assembly.</title>
        <authorList>
            <person name="Kim J."/>
            <person name="Nam H.Y."/>
            <person name="Kwon M."/>
            <person name="Choi J.H."/>
            <person name="Cho S.R."/>
            <person name="Kim G.-H."/>
        </authorList>
    </citation>
    <scope>NUCLEOTIDE SEQUENCE</scope>
    <source>
        <strain evidence="1">BAW_Kor-Di-RS1</strain>
        <tissue evidence="1">Whole-body</tissue>
    </source>
</reference>
<accession>A0A835L1K6</accession>
<evidence type="ECO:0000313" key="2">
    <source>
        <dbReference type="Proteomes" id="UP000648187"/>
    </source>
</evidence>
<name>A0A835L1K6_SPOEX</name>
<protein>
    <submittedName>
        <fullName evidence="1">Uncharacterized protein</fullName>
    </submittedName>
</protein>
<evidence type="ECO:0000313" key="1">
    <source>
        <dbReference type="EMBL" id="KAF9413079.1"/>
    </source>
</evidence>